<feature type="non-terminal residue" evidence="1">
    <location>
        <position position="1"/>
    </location>
</feature>
<gene>
    <name evidence="1" type="ORF">BpHYR1_020509</name>
</gene>
<evidence type="ECO:0000313" key="2">
    <source>
        <dbReference type="Proteomes" id="UP000276133"/>
    </source>
</evidence>
<reference evidence="1 2" key="1">
    <citation type="journal article" date="2018" name="Sci. Rep.">
        <title>Genomic signatures of local adaptation to the degree of environmental predictability in rotifers.</title>
        <authorList>
            <person name="Franch-Gras L."/>
            <person name="Hahn C."/>
            <person name="Garcia-Roger E.M."/>
            <person name="Carmona M.J."/>
            <person name="Serra M."/>
            <person name="Gomez A."/>
        </authorList>
    </citation>
    <scope>NUCLEOTIDE SEQUENCE [LARGE SCALE GENOMIC DNA]</scope>
    <source>
        <strain evidence="1">HYR1</strain>
    </source>
</reference>
<dbReference type="AlphaFoldDB" id="A0A3M7SU86"/>
<protein>
    <submittedName>
        <fullName evidence="1">Uncharacterized protein</fullName>
    </submittedName>
</protein>
<dbReference type="Proteomes" id="UP000276133">
    <property type="component" value="Unassembled WGS sequence"/>
</dbReference>
<name>A0A3M7SU86_BRAPC</name>
<accession>A0A3M7SU86</accession>
<proteinExistence type="predicted"/>
<keyword evidence="2" id="KW-1185">Reference proteome</keyword>
<sequence length="135" mass="16166">INQELKDLKKKLELSEEELIKTKKNSSKEISDLQNYYDQRILCSLKTIMNYLNKTDAERYNIIHDMLQNMQKRFENNNVCMFCFDVKENSLSDSLSVDDNSTIDPDWSKTPIHRRPRPFVTKDYCFFFSEPNFFT</sequence>
<evidence type="ECO:0000313" key="1">
    <source>
        <dbReference type="EMBL" id="RNA39138.1"/>
    </source>
</evidence>
<comment type="caution">
    <text evidence="1">The sequence shown here is derived from an EMBL/GenBank/DDBJ whole genome shotgun (WGS) entry which is preliminary data.</text>
</comment>
<dbReference type="EMBL" id="REGN01000782">
    <property type="protein sequence ID" value="RNA39138.1"/>
    <property type="molecule type" value="Genomic_DNA"/>
</dbReference>
<organism evidence="1 2">
    <name type="scientific">Brachionus plicatilis</name>
    <name type="common">Marine rotifer</name>
    <name type="synonym">Brachionus muelleri</name>
    <dbReference type="NCBI Taxonomy" id="10195"/>
    <lineage>
        <taxon>Eukaryota</taxon>
        <taxon>Metazoa</taxon>
        <taxon>Spiralia</taxon>
        <taxon>Gnathifera</taxon>
        <taxon>Rotifera</taxon>
        <taxon>Eurotatoria</taxon>
        <taxon>Monogononta</taxon>
        <taxon>Pseudotrocha</taxon>
        <taxon>Ploima</taxon>
        <taxon>Brachionidae</taxon>
        <taxon>Brachionus</taxon>
    </lineage>
</organism>